<dbReference type="Proteomes" id="UP000887575">
    <property type="component" value="Unassembled WGS sequence"/>
</dbReference>
<comment type="similarity">
    <text evidence="1">Belongs to the UPF0587 family.</text>
</comment>
<dbReference type="InterPro" id="IPR008584">
    <property type="entry name" value="CXXC_Zn-binding_euk"/>
</dbReference>
<organism evidence="4 5">
    <name type="scientific">Mesorhabditis belari</name>
    <dbReference type="NCBI Taxonomy" id="2138241"/>
    <lineage>
        <taxon>Eukaryota</taxon>
        <taxon>Metazoa</taxon>
        <taxon>Ecdysozoa</taxon>
        <taxon>Nematoda</taxon>
        <taxon>Chromadorea</taxon>
        <taxon>Rhabditida</taxon>
        <taxon>Rhabditina</taxon>
        <taxon>Rhabditomorpha</taxon>
        <taxon>Rhabditoidea</taxon>
        <taxon>Rhabditidae</taxon>
        <taxon>Mesorhabditinae</taxon>
        <taxon>Mesorhabditis</taxon>
    </lineage>
</organism>
<dbReference type="PANTHER" id="PTHR12857:SF0">
    <property type="entry name" value="CXXC MOTIF CONTAINING ZINC BINDING PROTEIN"/>
    <property type="match status" value="1"/>
</dbReference>
<evidence type="ECO:0000256" key="2">
    <source>
        <dbReference type="ARBA" id="ARBA00022723"/>
    </source>
</evidence>
<dbReference type="GO" id="GO:0008270">
    <property type="term" value="F:zinc ion binding"/>
    <property type="evidence" value="ECO:0007669"/>
    <property type="project" value="TreeGrafter"/>
</dbReference>
<evidence type="ECO:0000256" key="1">
    <source>
        <dbReference type="ARBA" id="ARBA00007818"/>
    </source>
</evidence>
<reference evidence="5" key="1">
    <citation type="submission" date="2024-02" db="UniProtKB">
        <authorList>
            <consortium name="WormBaseParasite"/>
        </authorList>
    </citation>
    <scope>IDENTIFICATION</scope>
</reference>
<dbReference type="SUPFAM" id="SSF141678">
    <property type="entry name" value="MAL13P1.257-like"/>
    <property type="match status" value="1"/>
</dbReference>
<dbReference type="AlphaFoldDB" id="A0AAF3FS91"/>
<evidence type="ECO:0008006" key="6">
    <source>
        <dbReference type="Google" id="ProtNLM"/>
    </source>
</evidence>
<protein>
    <recommendedName>
        <fullName evidence="6">CXXC motif containing zinc binding protein</fullName>
    </recommendedName>
</protein>
<dbReference type="WBParaSite" id="MBELARI_LOCUS9523">
    <property type="protein sequence ID" value="MBELARI_LOCUS9523"/>
    <property type="gene ID" value="MBELARI_LOCUS9523"/>
</dbReference>
<dbReference type="PANTHER" id="PTHR12857">
    <property type="entry name" value="CXXC MOTIF CONTAINING ZINC BINDING PROTEIN"/>
    <property type="match status" value="1"/>
</dbReference>
<name>A0AAF3FS91_9BILA</name>
<evidence type="ECO:0000313" key="4">
    <source>
        <dbReference type="Proteomes" id="UP000887575"/>
    </source>
</evidence>
<keyword evidence="3" id="KW-0862">Zinc</keyword>
<proteinExistence type="inferred from homology"/>
<keyword evidence="4" id="KW-1185">Reference proteome</keyword>
<accession>A0AAF3FS91</accession>
<sequence length="164" mass="18942">MPILSLDLKANLVNLTNLRPSDPESFRWHIKVRCTNCGEAPDSWHYIVINERMDIPGSRGEANLVEKCKLCSRVNTLTIVDDSVGSYSAEKNEQFQSMIKFDCRGLEPYEFDPRMGWQAEGVESETPFEEIDLSEKEWSDYDERVNEAVEINEIDVKFNFVRGK</sequence>
<dbReference type="Pfam" id="PF05907">
    <property type="entry name" value="CXXC_Zn-b_euk"/>
    <property type="match status" value="1"/>
</dbReference>
<keyword evidence="2" id="KW-0479">Metal-binding</keyword>
<evidence type="ECO:0000313" key="5">
    <source>
        <dbReference type="WBParaSite" id="MBELARI_LOCUS9523"/>
    </source>
</evidence>
<evidence type="ECO:0000256" key="3">
    <source>
        <dbReference type="ARBA" id="ARBA00022833"/>
    </source>
</evidence>